<feature type="non-terminal residue" evidence="1">
    <location>
        <position position="1"/>
    </location>
</feature>
<protein>
    <submittedName>
        <fullName evidence="1">Uncharacterized protein</fullName>
    </submittedName>
</protein>
<dbReference type="Proteomes" id="UP001328107">
    <property type="component" value="Unassembled WGS sequence"/>
</dbReference>
<gene>
    <name evidence="1" type="ORF">PMAYCL1PPCAC_13065</name>
</gene>
<proteinExistence type="predicted"/>
<reference evidence="2" key="1">
    <citation type="submission" date="2022-10" db="EMBL/GenBank/DDBJ databases">
        <title>Genome assembly of Pristionchus species.</title>
        <authorList>
            <person name="Yoshida K."/>
            <person name="Sommer R.J."/>
        </authorList>
    </citation>
    <scope>NUCLEOTIDE SEQUENCE [LARGE SCALE GENOMIC DNA]</scope>
    <source>
        <strain evidence="2">RS5460</strain>
    </source>
</reference>
<keyword evidence="2" id="KW-1185">Reference proteome</keyword>
<dbReference type="EMBL" id="BTRK01000003">
    <property type="protein sequence ID" value="GMR42870.1"/>
    <property type="molecule type" value="Genomic_DNA"/>
</dbReference>
<name>A0AAN4ZTF5_9BILA</name>
<accession>A0AAN4ZTF5</accession>
<evidence type="ECO:0000313" key="2">
    <source>
        <dbReference type="Proteomes" id="UP001328107"/>
    </source>
</evidence>
<sequence length="114" mass="13315">SLGSFSSRCPRGFDCDKIKMSSNQSHIACDHTINSVWLHILNLYVYKYALWYKGRNKWEELKGDLECDSKLGSWVGRRMLKNRTSREEIILSEQLICGKSQFKLGSVYIEQDYL</sequence>
<comment type="caution">
    <text evidence="1">The sequence shown here is derived from an EMBL/GenBank/DDBJ whole genome shotgun (WGS) entry which is preliminary data.</text>
</comment>
<dbReference type="AlphaFoldDB" id="A0AAN4ZTF5"/>
<evidence type="ECO:0000313" key="1">
    <source>
        <dbReference type="EMBL" id="GMR42870.1"/>
    </source>
</evidence>
<feature type="non-terminal residue" evidence="1">
    <location>
        <position position="114"/>
    </location>
</feature>
<organism evidence="1 2">
    <name type="scientific">Pristionchus mayeri</name>
    <dbReference type="NCBI Taxonomy" id="1317129"/>
    <lineage>
        <taxon>Eukaryota</taxon>
        <taxon>Metazoa</taxon>
        <taxon>Ecdysozoa</taxon>
        <taxon>Nematoda</taxon>
        <taxon>Chromadorea</taxon>
        <taxon>Rhabditida</taxon>
        <taxon>Rhabditina</taxon>
        <taxon>Diplogasteromorpha</taxon>
        <taxon>Diplogasteroidea</taxon>
        <taxon>Neodiplogasteridae</taxon>
        <taxon>Pristionchus</taxon>
    </lineage>
</organism>